<evidence type="ECO:0000313" key="3">
    <source>
        <dbReference type="EMBL" id="CAA6801867.1"/>
    </source>
</evidence>
<protein>
    <recommendedName>
        <fullName evidence="2">Inner membrane protein YgaP-like transmembrane domain-containing protein</fullName>
    </recommendedName>
</protein>
<dbReference type="Pfam" id="PF11127">
    <property type="entry name" value="YgaP-like_TM"/>
    <property type="match status" value="1"/>
</dbReference>
<sequence length="83" mass="9029">MTCNVGGIDRKIRIILGVILVLVGIYFVDARGEFTTGVIIQVVGAIIFASGIFYCCLIYKLLGKSTYIGKESCCLSKKSCDKK</sequence>
<reference evidence="3" key="1">
    <citation type="submission" date="2020-01" db="EMBL/GenBank/DDBJ databases">
        <authorList>
            <person name="Meier V. D."/>
            <person name="Meier V D."/>
        </authorList>
    </citation>
    <scope>NUCLEOTIDE SEQUENCE</scope>
    <source>
        <strain evidence="3">HLG_WM_MAG_12</strain>
    </source>
</reference>
<proteinExistence type="predicted"/>
<feature type="domain" description="Inner membrane protein YgaP-like transmembrane" evidence="2">
    <location>
        <begin position="1"/>
        <end position="66"/>
    </location>
</feature>
<dbReference type="AlphaFoldDB" id="A0A6S6S8S5"/>
<gene>
    <name evidence="3" type="ORF">HELGO_WM30732</name>
</gene>
<name>A0A6S6S8S5_9BACT</name>
<keyword evidence="1" id="KW-0812">Transmembrane</keyword>
<dbReference type="EMBL" id="CACVAW010000007">
    <property type="protein sequence ID" value="CAA6801867.1"/>
    <property type="molecule type" value="Genomic_DNA"/>
</dbReference>
<organism evidence="3">
    <name type="scientific">uncultured Campylobacterales bacterium</name>
    <dbReference type="NCBI Taxonomy" id="352960"/>
    <lineage>
        <taxon>Bacteria</taxon>
        <taxon>Pseudomonadati</taxon>
        <taxon>Campylobacterota</taxon>
        <taxon>Epsilonproteobacteria</taxon>
        <taxon>Campylobacterales</taxon>
        <taxon>environmental samples</taxon>
    </lineage>
</organism>
<accession>A0A6S6S8S5</accession>
<feature type="transmembrane region" description="Helical" evidence="1">
    <location>
        <begin position="12"/>
        <end position="28"/>
    </location>
</feature>
<feature type="transmembrane region" description="Helical" evidence="1">
    <location>
        <begin position="34"/>
        <end position="62"/>
    </location>
</feature>
<keyword evidence="1" id="KW-1133">Transmembrane helix</keyword>
<keyword evidence="1" id="KW-0472">Membrane</keyword>
<dbReference type="InterPro" id="IPR021309">
    <property type="entry name" value="YgaP-like_TM"/>
</dbReference>
<evidence type="ECO:0000259" key="2">
    <source>
        <dbReference type="Pfam" id="PF11127"/>
    </source>
</evidence>
<evidence type="ECO:0000256" key="1">
    <source>
        <dbReference type="SAM" id="Phobius"/>
    </source>
</evidence>